<reference evidence="2 4" key="1">
    <citation type="submission" date="2015-09" db="EMBL/GenBank/DDBJ databases">
        <title>Genome sequence of Acetobacterium wieringae DSM 1911.</title>
        <authorList>
            <person name="Poehlein A."/>
            <person name="Bengelsdorf F.R."/>
            <person name="Schiel-Bengelsdorf B."/>
            <person name="Duerre P."/>
            <person name="Daniel R."/>
        </authorList>
    </citation>
    <scope>NUCLEOTIDE SEQUENCE [LARGE SCALE GENOMIC DNA]</scope>
    <source>
        <strain evidence="2 4">DSM 1911</strain>
    </source>
</reference>
<dbReference type="InterPro" id="IPR053182">
    <property type="entry name" value="YobU-like_regulator"/>
</dbReference>
<dbReference type="InterPro" id="IPR029441">
    <property type="entry name" value="Cass2"/>
</dbReference>
<dbReference type="OrthoDB" id="9801008at2"/>
<sequence>MEYELVQLDEKKVAGLRIRTSNTDPQMGEKIGATWQQFYGGGIDALLKGKTNEKCIGLYTNYEKAELGAYDVMVGCEVENGVLQPEQVTIETIMPGNYAKFIVHGDVQKAVGEFWMKLWEMSLDRKFGCDFEEYQPGEDMENAEIHIYISLN</sequence>
<name>A0A1F2PLQ1_9FIRM</name>
<dbReference type="InterPro" id="IPR011256">
    <property type="entry name" value="Reg_factor_effector_dom_sf"/>
</dbReference>
<dbReference type="Pfam" id="PF14526">
    <property type="entry name" value="Cass2"/>
    <property type="match status" value="1"/>
</dbReference>
<dbReference type="InterPro" id="IPR010499">
    <property type="entry name" value="AraC_E-bd"/>
</dbReference>
<dbReference type="PANTHER" id="PTHR36444">
    <property type="entry name" value="TRANSCRIPTIONAL REGULATOR PROTEIN YOBU-RELATED"/>
    <property type="match status" value="1"/>
</dbReference>
<proteinExistence type="predicted"/>
<evidence type="ECO:0000313" key="4">
    <source>
        <dbReference type="Proteomes" id="UP000176244"/>
    </source>
</evidence>
<dbReference type="STRING" id="52694.ACWI_02710"/>
<organism evidence="2 4">
    <name type="scientific">Acetobacterium wieringae</name>
    <dbReference type="NCBI Taxonomy" id="52694"/>
    <lineage>
        <taxon>Bacteria</taxon>
        <taxon>Bacillati</taxon>
        <taxon>Bacillota</taxon>
        <taxon>Clostridia</taxon>
        <taxon>Eubacteriales</taxon>
        <taxon>Eubacteriaceae</taxon>
        <taxon>Acetobacterium</taxon>
    </lineage>
</organism>
<dbReference type="RefSeq" id="WP_070369640.1">
    <property type="nucleotide sequence ID" value="NZ_CABIIK010000009.1"/>
</dbReference>
<keyword evidence="5" id="KW-1185">Reference proteome</keyword>
<dbReference type="SUPFAM" id="SSF55136">
    <property type="entry name" value="Probable bacterial effector-binding domain"/>
    <property type="match status" value="1"/>
</dbReference>
<accession>A0A1F2PLQ1</accession>
<protein>
    <submittedName>
        <fullName evidence="2">Bacterial transcription activator, effector binding domain</fullName>
    </submittedName>
    <submittedName>
        <fullName evidence="3">GyrI-like domain-containing protein</fullName>
    </submittedName>
</protein>
<gene>
    <name evidence="2" type="ORF">ACWI_02710</name>
    <name evidence="3" type="ORF">LNN31_01985</name>
</gene>
<evidence type="ECO:0000313" key="2">
    <source>
        <dbReference type="EMBL" id="OFV72360.1"/>
    </source>
</evidence>
<dbReference type="Proteomes" id="UP000176244">
    <property type="component" value="Unassembled WGS sequence"/>
</dbReference>
<feature type="domain" description="AraC effector-binding" evidence="1">
    <location>
        <begin position="1"/>
        <end position="152"/>
    </location>
</feature>
<dbReference type="PANTHER" id="PTHR36444:SF2">
    <property type="entry name" value="TRANSCRIPTIONAL REGULATOR PROTEIN YOBU-RELATED"/>
    <property type="match status" value="1"/>
</dbReference>
<evidence type="ECO:0000259" key="1">
    <source>
        <dbReference type="SMART" id="SM00871"/>
    </source>
</evidence>
<dbReference type="Proteomes" id="UP001163550">
    <property type="component" value="Chromosome"/>
</dbReference>
<dbReference type="Gene3D" id="3.20.80.10">
    <property type="entry name" value="Regulatory factor, effector binding domain"/>
    <property type="match status" value="1"/>
</dbReference>
<dbReference type="EMBL" id="LKEU01000010">
    <property type="protein sequence ID" value="OFV72360.1"/>
    <property type="molecule type" value="Genomic_DNA"/>
</dbReference>
<evidence type="ECO:0000313" key="5">
    <source>
        <dbReference type="Proteomes" id="UP001163550"/>
    </source>
</evidence>
<dbReference type="AlphaFoldDB" id="A0A1F2PLQ1"/>
<evidence type="ECO:0000313" key="3">
    <source>
        <dbReference type="EMBL" id="UYO63236.1"/>
    </source>
</evidence>
<dbReference type="SMART" id="SM00871">
    <property type="entry name" value="AraC_E_bind"/>
    <property type="match status" value="1"/>
</dbReference>
<dbReference type="EMBL" id="CP087994">
    <property type="protein sequence ID" value="UYO63236.1"/>
    <property type="molecule type" value="Genomic_DNA"/>
</dbReference>
<reference evidence="3" key="2">
    <citation type="submission" date="2021-11" db="EMBL/GenBank/DDBJ databases">
        <title>Isoprene-degrading acetogen.</title>
        <authorList>
            <person name="Yang Y."/>
            <person name="Jin H."/>
            <person name="Yan J."/>
        </authorList>
    </citation>
    <scope>NUCLEOTIDE SEQUENCE</scope>
    <source>
        <strain evidence="3">Berkeley</strain>
    </source>
</reference>